<keyword evidence="5" id="KW-1185">Reference proteome</keyword>
<evidence type="ECO:0000256" key="1">
    <source>
        <dbReference type="ARBA" id="ARBA00022987"/>
    </source>
</evidence>
<sequence>MSQEEQMGIYIFCGIQTETDEKFGEIEMEGEQRELFTIRYKDAAIVAAEVPMKIYHPNKDNLMIHQGAVSLVMKQNSTVIPVSFGNVFHSQEDVRVLLENLYPQFEKLFPEIKGKIELGLKVIGKKDWLESQVSEDSQIDKMAKAIKGKSEAASYYERVQLGGAAQKIITSLQNEIKQEVFNPLKELAEASKTNDPISERMLLNASFLVDRDKEAQFDQKVNEMHEKWKDKVEFSYSGPWPAYNFVNIRLKVEEA</sequence>
<dbReference type="Proteomes" id="UP000429595">
    <property type="component" value="Unassembled WGS sequence"/>
</dbReference>
<dbReference type="GO" id="GO:0031411">
    <property type="term" value="C:gas vesicle"/>
    <property type="evidence" value="ECO:0007669"/>
    <property type="project" value="UniProtKB-SubCell"/>
</dbReference>
<dbReference type="EMBL" id="WEIO01000001">
    <property type="protein sequence ID" value="KAB7708960.1"/>
    <property type="molecule type" value="Genomic_DNA"/>
</dbReference>
<dbReference type="Pfam" id="PF06386">
    <property type="entry name" value="GvpL_GvpF"/>
    <property type="match status" value="1"/>
</dbReference>
<evidence type="ECO:0000313" key="4">
    <source>
        <dbReference type="EMBL" id="KAB7708960.1"/>
    </source>
</evidence>
<dbReference type="PANTHER" id="PTHR36852">
    <property type="entry name" value="PROTEIN GVPL 2"/>
    <property type="match status" value="1"/>
</dbReference>
<proteinExistence type="inferred from homology"/>
<evidence type="ECO:0000256" key="2">
    <source>
        <dbReference type="ARBA" id="ARBA00035108"/>
    </source>
</evidence>
<comment type="similarity">
    <text evidence="3">Belongs to the gas vesicle GvpF/GvpL family.</text>
</comment>
<dbReference type="InterPro" id="IPR009430">
    <property type="entry name" value="GvpL/GvpF"/>
</dbReference>
<keyword evidence="1" id="KW-0304">Gas vesicle</keyword>
<name>A0A6I1FK33_9BACI</name>
<gene>
    <name evidence="4" type="ORF">F9802_02140</name>
</gene>
<evidence type="ECO:0000256" key="3">
    <source>
        <dbReference type="ARBA" id="ARBA00035643"/>
    </source>
</evidence>
<dbReference type="PANTHER" id="PTHR36852:SF1">
    <property type="entry name" value="PROTEIN GVPL 2"/>
    <property type="match status" value="1"/>
</dbReference>
<accession>A0A6I1FK33</accession>
<reference evidence="4 5" key="1">
    <citation type="submission" date="2019-10" db="EMBL/GenBank/DDBJ databases">
        <title>Bacillus aerolatum sp. nov., isolated from bioaerosol of sport playgrounds.</title>
        <authorList>
            <person name="Chen P."/>
            <person name="Zhang G."/>
        </authorList>
    </citation>
    <scope>NUCLEOTIDE SEQUENCE [LARGE SCALE GENOMIC DNA]</scope>
    <source>
        <strain evidence="4 5">CX253</strain>
    </source>
</reference>
<dbReference type="GO" id="GO:0031412">
    <property type="term" value="P:gas vesicle organization"/>
    <property type="evidence" value="ECO:0007669"/>
    <property type="project" value="InterPro"/>
</dbReference>
<protein>
    <submittedName>
        <fullName evidence="4">Gas vesicle protein GvpF</fullName>
    </submittedName>
</protein>
<evidence type="ECO:0000313" key="5">
    <source>
        <dbReference type="Proteomes" id="UP000429595"/>
    </source>
</evidence>
<comment type="caution">
    <text evidence="4">The sequence shown here is derived from an EMBL/GenBank/DDBJ whole genome shotgun (WGS) entry which is preliminary data.</text>
</comment>
<dbReference type="AlphaFoldDB" id="A0A6I1FK33"/>
<comment type="subcellular location">
    <subcellularLocation>
        <location evidence="2">Gas vesicle</location>
    </subcellularLocation>
</comment>
<organism evidence="4 5">
    <name type="scientific">Bacillus aerolatus</name>
    <dbReference type="NCBI Taxonomy" id="2653354"/>
    <lineage>
        <taxon>Bacteria</taxon>
        <taxon>Bacillati</taxon>
        <taxon>Bacillota</taxon>
        <taxon>Bacilli</taxon>
        <taxon>Bacillales</taxon>
        <taxon>Bacillaceae</taxon>
        <taxon>Bacillus</taxon>
    </lineage>
</organism>
<dbReference type="RefSeq" id="WP_152149487.1">
    <property type="nucleotide sequence ID" value="NZ_WEIO01000001.1"/>
</dbReference>